<evidence type="ECO:0000313" key="4">
    <source>
        <dbReference type="Proteomes" id="UP000002498"/>
    </source>
</evidence>
<reference evidence="3 4" key="2">
    <citation type="journal article" date="2014" name="Proc. Natl. Acad. Sci. U.S.A.">
        <title>Trajectory and genomic determinants of fungal-pathogen speciation and host adaptation.</title>
        <authorList>
            <person name="Hu X."/>
            <person name="Xiao G."/>
            <person name="Zheng P."/>
            <person name="Shang Y."/>
            <person name="Su Y."/>
            <person name="Zhang X."/>
            <person name="Liu X."/>
            <person name="Zhan S."/>
            <person name="St Leger R.J."/>
            <person name="Wang C."/>
        </authorList>
    </citation>
    <scope>GENOME REANNOTATION</scope>
    <source>
        <strain evidence="4">ARSEF 23 / ATCC MYA-3075</strain>
    </source>
</reference>
<dbReference type="RefSeq" id="XP_007819062.2">
    <property type="nucleotide sequence ID" value="XM_007820871.2"/>
</dbReference>
<organism evidence="3 4">
    <name type="scientific">Metarhizium robertsii (strain ARSEF 23 / ATCC MYA-3075)</name>
    <name type="common">Metarhizium anisopliae (strain ARSEF 23)</name>
    <dbReference type="NCBI Taxonomy" id="655844"/>
    <lineage>
        <taxon>Eukaryota</taxon>
        <taxon>Fungi</taxon>
        <taxon>Dikarya</taxon>
        <taxon>Ascomycota</taxon>
        <taxon>Pezizomycotina</taxon>
        <taxon>Sordariomycetes</taxon>
        <taxon>Hypocreomycetidae</taxon>
        <taxon>Hypocreales</taxon>
        <taxon>Clavicipitaceae</taxon>
        <taxon>Metarhizium</taxon>
    </lineage>
</organism>
<dbReference type="PANTHER" id="PTHR34571:SF1">
    <property type="entry name" value="(S)-UREIDOGLYCINE AMINOHYDROLASE"/>
    <property type="match status" value="1"/>
</dbReference>
<dbReference type="NCBIfam" id="NF008373">
    <property type="entry name" value="PRK11171.1-2"/>
    <property type="match status" value="1"/>
</dbReference>
<dbReference type="CDD" id="cd02212">
    <property type="entry name" value="cupin_UGlyAH_C"/>
    <property type="match status" value="1"/>
</dbReference>
<dbReference type="Gene3D" id="2.60.120.10">
    <property type="entry name" value="Jelly Rolls"/>
    <property type="match status" value="2"/>
</dbReference>
<feature type="domain" description="(S)-ureidoglycine aminohydrolase cupin" evidence="1">
    <location>
        <begin position="169"/>
        <end position="250"/>
    </location>
</feature>
<evidence type="ECO:0000313" key="3">
    <source>
        <dbReference type="EMBL" id="EFZ01644.2"/>
    </source>
</evidence>
<dbReference type="InterPro" id="IPR011051">
    <property type="entry name" value="RmlC_Cupin_sf"/>
</dbReference>
<dbReference type="KEGG" id="maj:MAA_02873"/>
<dbReference type="Proteomes" id="UP000002498">
    <property type="component" value="Unassembled WGS sequence"/>
</dbReference>
<dbReference type="GeneID" id="19257159"/>
<dbReference type="AlphaFoldDB" id="E9ESC7"/>
<dbReference type="NCBIfam" id="NF008376">
    <property type="entry name" value="PRK11171.1-5"/>
    <property type="match status" value="1"/>
</dbReference>
<dbReference type="InterPro" id="IPR014710">
    <property type="entry name" value="RmlC-like_jellyroll"/>
</dbReference>
<name>E9ESC7_METRA</name>
<dbReference type="EMBL" id="ADNJ02000004">
    <property type="protein sequence ID" value="EFZ01644.2"/>
    <property type="molecule type" value="Genomic_DNA"/>
</dbReference>
<dbReference type="Pfam" id="PF05899">
    <property type="entry name" value="Cupin_3"/>
    <property type="match status" value="1"/>
</dbReference>
<dbReference type="Pfam" id="PF07883">
    <property type="entry name" value="Cupin_2"/>
    <property type="match status" value="1"/>
</dbReference>
<dbReference type="CDD" id="cd02211">
    <property type="entry name" value="cupin_UGlyAH_N"/>
    <property type="match status" value="1"/>
</dbReference>
<comment type="caution">
    <text evidence="3">The sequence shown here is derived from an EMBL/GenBank/DDBJ whole genome shotgun (WGS) entry which is preliminary data.</text>
</comment>
<dbReference type="InterPro" id="IPR044697">
    <property type="entry name" value="UGlyAH_cupin_C"/>
</dbReference>
<dbReference type="HOGENOM" id="CLU_056083_0_0_1"/>
<dbReference type="InterPro" id="IPR044704">
    <property type="entry name" value="UGlyAH_cupin_N"/>
</dbReference>
<dbReference type="SUPFAM" id="SSF51182">
    <property type="entry name" value="RmlC-like cupins"/>
    <property type="match status" value="1"/>
</dbReference>
<evidence type="ECO:0000259" key="1">
    <source>
        <dbReference type="Pfam" id="PF05899"/>
    </source>
</evidence>
<dbReference type="NCBIfam" id="NF040771">
    <property type="entry name" value="AAH_UGLYAH2"/>
    <property type="match status" value="1"/>
</dbReference>
<evidence type="ECO:0000259" key="2">
    <source>
        <dbReference type="Pfam" id="PF07883"/>
    </source>
</evidence>
<keyword evidence="4" id="KW-1185">Reference proteome</keyword>
<sequence length="379" mass="42364">MELDGSAMCAMYIVHAPTPPMGRHGWAIGVTRRFGQHRTCLVHVVPARRVWRQQLTLFNLLKKLISTLPSPSCFSIKRQPISSSRTSPAHIPTYTKDSPPSAMGDNNVRSYFAPAGGLPPQTQLLTDRAMFTEAYAVIPKGTFSDIVTSFLPFWDQTRLWVIARPLSGFAETFSQYIMEVQPGGGSDRPELDDGAEGVVFVVEGNVTITMADEKHVLAEGGYAYLPPKSGWTLRNTAATTARFHWIRKAYEYVDGLGTPEPLFLNEKDIAPCEMLGTNGAWATTRFVDPCDVRHDMHVNIVTFEPGGVIPFAETHVMEHGLYVLQGKAVYRLNQDWVEVEAGDFMWLRAFCPQACYAGGPGKFRYLLYKDVNRHMKLSR</sequence>
<dbReference type="OrthoDB" id="4965688at2759"/>
<dbReference type="InterPro" id="IPR013096">
    <property type="entry name" value="Cupin_2"/>
</dbReference>
<gene>
    <name evidence="3" type="ORF">MAA_02873</name>
</gene>
<reference evidence="3 4" key="1">
    <citation type="journal article" date="2011" name="PLoS Genet.">
        <title>Genome sequencing and comparative transcriptomics of the model entomopathogenic fungi Metarhizium anisopliae and M. acridum.</title>
        <authorList>
            <person name="Gao Q."/>
            <person name="Jin K."/>
            <person name="Ying S.H."/>
            <person name="Zhang Y."/>
            <person name="Xiao G."/>
            <person name="Shang Y."/>
            <person name="Duan Z."/>
            <person name="Hu X."/>
            <person name="Xie X.Q."/>
            <person name="Zhou G."/>
            <person name="Peng G."/>
            <person name="Luo Z."/>
            <person name="Huang W."/>
            <person name="Wang B."/>
            <person name="Fang W."/>
            <person name="Wang S."/>
            <person name="Zhong Y."/>
            <person name="Ma L.J."/>
            <person name="St Leger R.J."/>
            <person name="Zhao G.P."/>
            <person name="Pei Y."/>
            <person name="Feng M.G."/>
            <person name="Xia Y."/>
            <person name="Wang C."/>
        </authorList>
    </citation>
    <scope>NUCLEOTIDE SEQUENCE [LARGE SCALE GENOMIC DNA]</scope>
    <source>
        <strain evidence="4">ARSEF 23 / ATCC MYA-3075</strain>
    </source>
</reference>
<proteinExistence type="predicted"/>
<dbReference type="GO" id="GO:0071522">
    <property type="term" value="F:ureidoglycine aminohydrolase activity"/>
    <property type="evidence" value="ECO:0007669"/>
    <property type="project" value="InterPro"/>
</dbReference>
<dbReference type="PANTHER" id="PTHR34571">
    <property type="entry name" value="(S)-UREIDOGLYCINE AMINOHYDROLASE"/>
    <property type="match status" value="1"/>
</dbReference>
<accession>E9ESC7</accession>
<protein>
    <submittedName>
        <fullName evidence="3">Allantoin catabolism protein</fullName>
    </submittedName>
</protein>
<feature type="domain" description="Cupin type-2" evidence="2">
    <location>
        <begin position="300"/>
        <end position="364"/>
    </location>
</feature>
<dbReference type="InterPro" id="IPR017627">
    <property type="entry name" value="UGHY"/>
</dbReference>
<dbReference type="InterPro" id="IPR008579">
    <property type="entry name" value="UGlyAH_Cupin_dom"/>
</dbReference>
<dbReference type="NCBIfam" id="TIGR03214">
    <property type="entry name" value="ura-cupin"/>
    <property type="match status" value="1"/>
</dbReference>